<dbReference type="Gene3D" id="2.40.128.150">
    <property type="entry name" value="Cysteine proteinases"/>
    <property type="match status" value="1"/>
</dbReference>
<dbReference type="Gene3D" id="3.30.2140.10">
    <property type="entry name" value="Arylamine N-acetyltransferase"/>
    <property type="match status" value="1"/>
</dbReference>
<dbReference type="RefSeq" id="WP_182687881.1">
    <property type="nucleotide sequence ID" value="NZ_JACHTF010000012.1"/>
</dbReference>
<accession>A0A7W3TMU5</accession>
<evidence type="ECO:0000256" key="1">
    <source>
        <dbReference type="ARBA" id="ARBA00006547"/>
    </source>
</evidence>
<dbReference type="PRINTS" id="PR01543">
    <property type="entry name" value="ANATRNSFRASE"/>
</dbReference>
<dbReference type="SUPFAM" id="SSF54001">
    <property type="entry name" value="Cysteine proteinases"/>
    <property type="match status" value="1"/>
</dbReference>
<dbReference type="InterPro" id="IPR001447">
    <property type="entry name" value="Arylamine_N-AcTrfase"/>
</dbReference>
<reference evidence="3 4" key="1">
    <citation type="submission" date="2020-08" db="EMBL/GenBank/DDBJ databases">
        <authorList>
            <person name="Xu S."/>
            <person name="Li A."/>
        </authorList>
    </citation>
    <scope>NUCLEOTIDE SEQUENCE [LARGE SCALE GENOMIC DNA]</scope>
    <source>
        <strain evidence="3 4">119BY6-57</strain>
    </source>
</reference>
<sequence length="280" mass="30388">MPDAPLDLDAYLSRLGFAAPPPPTLDALRTLQLRHTQAFPFETIATLLHAPVPIDLPALQRKLLHGGRGGYCFELNSLFLALLQRLGFQARALTARVVMGRSDDAAPPRSHMLLEVRLDDVDYMVDVGFGGMVPTAPLRLGDPRPQQTPHEDYRVVERDGCLAVDACVLEAWRPLYVFDRQAQAPVDLDVANWYVSTHPASGFAGQLRVARTGPGERRTLQGGRLTHHRLGQPSTSCLLADADAVVAALREVFGLRVPDDAALRGAIQARLAADAAAEVA</sequence>
<organism evidence="3 4">
    <name type="scientific">Marilutibacter spongiae</name>
    <dbReference type="NCBI Taxonomy" id="2025720"/>
    <lineage>
        <taxon>Bacteria</taxon>
        <taxon>Pseudomonadati</taxon>
        <taxon>Pseudomonadota</taxon>
        <taxon>Gammaproteobacteria</taxon>
        <taxon>Lysobacterales</taxon>
        <taxon>Lysobacteraceae</taxon>
        <taxon>Marilutibacter</taxon>
    </lineage>
</organism>
<dbReference type="GO" id="GO:0016407">
    <property type="term" value="F:acetyltransferase activity"/>
    <property type="evidence" value="ECO:0007669"/>
    <property type="project" value="InterPro"/>
</dbReference>
<protein>
    <submittedName>
        <fullName evidence="3">Arylamine N-acetyltransferase</fullName>
    </submittedName>
</protein>
<dbReference type="Proteomes" id="UP000523196">
    <property type="component" value="Unassembled WGS sequence"/>
</dbReference>
<dbReference type="Pfam" id="PF00797">
    <property type="entry name" value="Acetyltransf_2"/>
    <property type="match status" value="1"/>
</dbReference>
<dbReference type="PANTHER" id="PTHR11786">
    <property type="entry name" value="N-HYDROXYARYLAMINE O-ACETYLTRANSFERASE"/>
    <property type="match status" value="1"/>
</dbReference>
<evidence type="ECO:0000313" key="3">
    <source>
        <dbReference type="EMBL" id="MBB1061241.1"/>
    </source>
</evidence>
<comment type="caution">
    <text evidence="3">The sequence shown here is derived from an EMBL/GenBank/DDBJ whole genome shotgun (WGS) entry which is preliminary data.</text>
</comment>
<dbReference type="AlphaFoldDB" id="A0A7W3TMU5"/>
<evidence type="ECO:0000313" key="4">
    <source>
        <dbReference type="Proteomes" id="UP000523196"/>
    </source>
</evidence>
<keyword evidence="4" id="KW-1185">Reference proteome</keyword>
<proteinExistence type="inferred from homology"/>
<dbReference type="EMBL" id="JACHTF010000012">
    <property type="protein sequence ID" value="MBB1061241.1"/>
    <property type="molecule type" value="Genomic_DNA"/>
</dbReference>
<keyword evidence="3" id="KW-0808">Transferase</keyword>
<evidence type="ECO:0000256" key="2">
    <source>
        <dbReference type="RuleBase" id="RU003452"/>
    </source>
</evidence>
<name>A0A7W3TMU5_9GAMM</name>
<comment type="similarity">
    <text evidence="1 2">Belongs to the arylamine N-acetyltransferase family.</text>
</comment>
<gene>
    <name evidence="3" type="ORF">H4F98_11745</name>
</gene>
<dbReference type="PANTHER" id="PTHR11786:SF0">
    <property type="entry name" value="ARYLAMINE N-ACETYLTRANSFERASE 4-RELATED"/>
    <property type="match status" value="1"/>
</dbReference>
<dbReference type="InterPro" id="IPR038765">
    <property type="entry name" value="Papain-like_cys_pep_sf"/>
</dbReference>